<sequence>MSCLVSLRATFRRAHFLPSFSFYAFPSPPTHPPYITTGFPTIEHGLVKPRFKHLASGLSPAAITPLLTPSLPALANFLDITAQCLPSSPPSSPSHPIPPFLFAPHPTYADLDLFPILADLRRTPRHARVLVQRAQADAENTLPEISILPHIPTAVGINSLRS</sequence>
<reference evidence="1 2" key="1">
    <citation type="journal article" date="2018" name="Evol. Lett.">
        <title>Horizontal gene cluster transfer increased hallucinogenic mushroom diversity.</title>
        <authorList>
            <person name="Reynolds H.T."/>
            <person name="Vijayakumar V."/>
            <person name="Gluck-Thaler E."/>
            <person name="Korotkin H.B."/>
            <person name="Matheny P.B."/>
            <person name="Slot J.C."/>
        </authorList>
    </citation>
    <scope>NUCLEOTIDE SEQUENCE [LARGE SCALE GENOMIC DNA]</scope>
    <source>
        <strain evidence="1 2">2631</strain>
    </source>
</reference>
<dbReference type="OrthoDB" id="249703at2759"/>
<dbReference type="Proteomes" id="UP000283269">
    <property type="component" value="Unassembled WGS sequence"/>
</dbReference>
<dbReference type="AlphaFoldDB" id="A0A409X2I5"/>
<gene>
    <name evidence="1" type="ORF">CVT25_004480</name>
</gene>
<dbReference type="InParanoid" id="A0A409X2I5"/>
<dbReference type="EMBL" id="NHYD01002781">
    <property type="protein sequence ID" value="PPQ84965.1"/>
    <property type="molecule type" value="Genomic_DNA"/>
</dbReference>
<comment type="caution">
    <text evidence="1">The sequence shown here is derived from an EMBL/GenBank/DDBJ whole genome shotgun (WGS) entry which is preliminary data.</text>
</comment>
<evidence type="ECO:0000313" key="1">
    <source>
        <dbReference type="EMBL" id="PPQ84965.1"/>
    </source>
</evidence>
<protein>
    <submittedName>
        <fullName evidence="1">Uncharacterized protein</fullName>
    </submittedName>
</protein>
<name>A0A409X2I5_PSICY</name>
<organism evidence="1 2">
    <name type="scientific">Psilocybe cyanescens</name>
    <dbReference type="NCBI Taxonomy" id="93625"/>
    <lineage>
        <taxon>Eukaryota</taxon>
        <taxon>Fungi</taxon>
        <taxon>Dikarya</taxon>
        <taxon>Basidiomycota</taxon>
        <taxon>Agaricomycotina</taxon>
        <taxon>Agaricomycetes</taxon>
        <taxon>Agaricomycetidae</taxon>
        <taxon>Agaricales</taxon>
        <taxon>Agaricineae</taxon>
        <taxon>Strophariaceae</taxon>
        <taxon>Psilocybe</taxon>
    </lineage>
</organism>
<evidence type="ECO:0000313" key="2">
    <source>
        <dbReference type="Proteomes" id="UP000283269"/>
    </source>
</evidence>
<proteinExistence type="predicted"/>
<keyword evidence="2" id="KW-1185">Reference proteome</keyword>
<accession>A0A409X2I5</accession>